<gene>
    <name evidence="1" type="ORF">CCO03_08425</name>
</gene>
<dbReference type="OrthoDB" id="9802385at2"/>
<dbReference type="PANTHER" id="PTHR46246:SF1">
    <property type="entry name" value="GUANOSINE-3',5'-BIS(DIPHOSPHATE) 3'-PYROPHOSPHOHYDROLASE MESH1"/>
    <property type="match status" value="1"/>
</dbReference>
<dbReference type="Gene3D" id="1.10.3210.10">
    <property type="entry name" value="Hypothetical protein af1432"/>
    <property type="match status" value="1"/>
</dbReference>
<name>A0A1Y0EM21_9BURK</name>
<organism evidence="1 2">
    <name type="scientific">Comamonas serinivorans</name>
    <dbReference type="NCBI Taxonomy" id="1082851"/>
    <lineage>
        <taxon>Bacteria</taxon>
        <taxon>Pseudomonadati</taxon>
        <taxon>Pseudomonadota</taxon>
        <taxon>Betaproteobacteria</taxon>
        <taxon>Burkholderiales</taxon>
        <taxon>Comamonadaceae</taxon>
        <taxon>Comamonas</taxon>
    </lineage>
</organism>
<dbReference type="EMBL" id="CP021455">
    <property type="protein sequence ID" value="ARU04695.1"/>
    <property type="molecule type" value="Genomic_DNA"/>
</dbReference>
<proteinExistence type="predicted"/>
<evidence type="ECO:0000313" key="1">
    <source>
        <dbReference type="EMBL" id="ARU04695.1"/>
    </source>
</evidence>
<reference evidence="1 2" key="1">
    <citation type="submission" date="2017-05" db="EMBL/GenBank/DDBJ databases">
        <authorList>
            <person name="Song R."/>
            <person name="Chenine A.L."/>
            <person name="Ruprecht R.M."/>
        </authorList>
    </citation>
    <scope>NUCLEOTIDE SEQUENCE [LARGE SCALE GENOMIC DNA]</scope>
    <source>
        <strain evidence="1 2">DSM 26136</strain>
    </source>
</reference>
<keyword evidence="2" id="KW-1185">Reference proteome</keyword>
<dbReference type="KEGG" id="cser:CCO03_08425"/>
<dbReference type="AlphaFoldDB" id="A0A1Y0EM21"/>
<dbReference type="InterPro" id="IPR052194">
    <property type="entry name" value="MESH1"/>
</dbReference>
<accession>A0A1Y0EM21</accession>
<dbReference type="RefSeq" id="WP_087279778.1">
    <property type="nucleotide sequence ID" value="NZ_CP021455.1"/>
</dbReference>
<keyword evidence="1" id="KW-0378">Hydrolase</keyword>
<dbReference type="Pfam" id="PF13328">
    <property type="entry name" value="HD_4"/>
    <property type="match status" value="1"/>
</dbReference>
<protein>
    <submittedName>
        <fullName evidence="1">Guanosine polyphosphate pyrophosphohydrolase</fullName>
    </submittedName>
</protein>
<dbReference type="GO" id="GO:0008893">
    <property type="term" value="F:guanosine-3',5'-bis(diphosphate) 3'-diphosphatase activity"/>
    <property type="evidence" value="ECO:0007669"/>
    <property type="project" value="TreeGrafter"/>
</dbReference>
<dbReference type="Proteomes" id="UP000196138">
    <property type="component" value="Chromosome"/>
</dbReference>
<dbReference type="PANTHER" id="PTHR46246">
    <property type="entry name" value="GUANOSINE-3',5'-BIS(DIPHOSPHATE) 3'-PYROPHOSPHOHYDROLASE MESH1"/>
    <property type="match status" value="1"/>
</dbReference>
<sequence length="168" mass="18732">MALAYDAMVFAREAHKDQRRKYTGNPYSDHLAEVAGIVAAAELPNPDQSLIEQMVAVSWLHDTAEDTAVTLEEIERRFGFMVAVGVSGLTDIETGNRAERKAKSRDRLTRCAGWIQTIKVADLISNTSSIVENDPKFAVVYLEEARLLLDVLTRADPRLVEIARSQCR</sequence>
<dbReference type="SUPFAM" id="SSF109604">
    <property type="entry name" value="HD-domain/PDEase-like"/>
    <property type="match status" value="1"/>
</dbReference>
<evidence type="ECO:0000313" key="2">
    <source>
        <dbReference type="Proteomes" id="UP000196138"/>
    </source>
</evidence>